<dbReference type="EMBL" id="BPQB01000029">
    <property type="protein sequence ID" value="GJE92857.1"/>
    <property type="molecule type" value="Genomic_DNA"/>
</dbReference>
<evidence type="ECO:0000313" key="2">
    <source>
        <dbReference type="EMBL" id="GJE92857.1"/>
    </source>
</evidence>
<keyword evidence="3" id="KW-1185">Reference proteome</keyword>
<name>A0A9P3GBS1_9APHY</name>
<evidence type="ECO:0000256" key="1">
    <source>
        <dbReference type="SAM" id="MobiDB-lite"/>
    </source>
</evidence>
<comment type="caution">
    <text evidence="2">The sequence shown here is derived from an EMBL/GenBank/DDBJ whole genome shotgun (WGS) entry which is preliminary data.</text>
</comment>
<proteinExistence type="predicted"/>
<evidence type="ECO:0000313" key="3">
    <source>
        <dbReference type="Proteomes" id="UP000703269"/>
    </source>
</evidence>
<dbReference type="AlphaFoldDB" id="A0A9P3GBS1"/>
<reference evidence="2 3" key="1">
    <citation type="submission" date="2021-08" db="EMBL/GenBank/DDBJ databases">
        <title>Draft Genome Sequence of Phanerochaete sordida strain YK-624.</title>
        <authorList>
            <person name="Mori T."/>
            <person name="Dohra H."/>
            <person name="Suzuki T."/>
            <person name="Kawagishi H."/>
            <person name="Hirai H."/>
        </authorList>
    </citation>
    <scope>NUCLEOTIDE SEQUENCE [LARGE SCALE GENOMIC DNA]</scope>
    <source>
        <strain evidence="2 3">YK-624</strain>
    </source>
</reference>
<accession>A0A9P3GBS1</accession>
<dbReference type="Proteomes" id="UP000703269">
    <property type="component" value="Unassembled WGS sequence"/>
</dbReference>
<sequence length="100" mass="11156">MPPRTAWRAHAKPPGVSPRRCGARGHDAASRALAPRAASHAIARSTRDWIACRACDSIDASRAWFVIEPWREHRPRCRSTPFIEARNYEARLGGLSGRGR</sequence>
<gene>
    <name evidence="2" type="ORF">PsYK624_090150</name>
</gene>
<organism evidence="2 3">
    <name type="scientific">Phanerochaete sordida</name>
    <dbReference type="NCBI Taxonomy" id="48140"/>
    <lineage>
        <taxon>Eukaryota</taxon>
        <taxon>Fungi</taxon>
        <taxon>Dikarya</taxon>
        <taxon>Basidiomycota</taxon>
        <taxon>Agaricomycotina</taxon>
        <taxon>Agaricomycetes</taxon>
        <taxon>Polyporales</taxon>
        <taxon>Phanerochaetaceae</taxon>
        <taxon>Phanerochaete</taxon>
    </lineage>
</organism>
<feature type="region of interest" description="Disordered" evidence="1">
    <location>
        <begin position="1"/>
        <end position="25"/>
    </location>
</feature>
<protein>
    <submittedName>
        <fullName evidence="2">Uncharacterized protein</fullName>
    </submittedName>
</protein>